<dbReference type="GO" id="GO:0000155">
    <property type="term" value="F:phosphorelay sensor kinase activity"/>
    <property type="evidence" value="ECO:0007669"/>
    <property type="project" value="InterPro"/>
</dbReference>
<dbReference type="FunFam" id="3.30.565.10:FF:000010">
    <property type="entry name" value="Sensor histidine kinase RcsC"/>
    <property type="match status" value="1"/>
</dbReference>
<evidence type="ECO:0000259" key="8">
    <source>
        <dbReference type="PROSITE" id="PS50109"/>
    </source>
</evidence>
<dbReference type="PRINTS" id="PR00344">
    <property type="entry name" value="BCTRLSENSOR"/>
</dbReference>
<reference evidence="11 12" key="1">
    <citation type="submission" date="2015-05" db="EMBL/GenBank/DDBJ databases">
        <title>Photobacterium galathea sp. nov.</title>
        <authorList>
            <person name="Machado H."/>
            <person name="Gram L."/>
        </authorList>
    </citation>
    <scope>NUCLEOTIDE SEQUENCE [LARGE SCALE GENOMIC DNA]</scope>
    <source>
        <strain evidence="11 12">DSM 25995</strain>
    </source>
</reference>
<dbReference type="SMART" id="SM00062">
    <property type="entry name" value="PBPb"/>
    <property type="match status" value="1"/>
</dbReference>
<dbReference type="InterPro" id="IPR003594">
    <property type="entry name" value="HATPase_dom"/>
</dbReference>
<dbReference type="PROSITE" id="PS50110">
    <property type="entry name" value="RESPONSE_REGULATORY"/>
    <property type="match status" value="1"/>
</dbReference>
<evidence type="ECO:0000256" key="1">
    <source>
        <dbReference type="ARBA" id="ARBA00000085"/>
    </source>
</evidence>
<name>A0A0J1GM56_9GAMM</name>
<dbReference type="Pfam" id="PF02518">
    <property type="entry name" value="HATPase_c"/>
    <property type="match status" value="1"/>
</dbReference>
<feature type="domain" description="Histidine kinase" evidence="8">
    <location>
        <begin position="567"/>
        <end position="783"/>
    </location>
</feature>
<dbReference type="PROSITE" id="PS50109">
    <property type="entry name" value="HIS_KIN"/>
    <property type="match status" value="1"/>
</dbReference>
<dbReference type="InterPro" id="IPR003661">
    <property type="entry name" value="HisK_dim/P_dom"/>
</dbReference>
<dbReference type="PANTHER" id="PTHR43719">
    <property type="entry name" value="TWO-COMPONENT HISTIDINE KINASE"/>
    <property type="match status" value="1"/>
</dbReference>
<dbReference type="InterPro" id="IPR005467">
    <property type="entry name" value="His_kinase_dom"/>
</dbReference>
<dbReference type="InterPro" id="IPR001638">
    <property type="entry name" value="Solute-binding_3/MltF_N"/>
</dbReference>
<dbReference type="InterPro" id="IPR036097">
    <property type="entry name" value="HisK_dim/P_sf"/>
</dbReference>
<evidence type="ECO:0000256" key="6">
    <source>
        <dbReference type="PROSITE-ProRule" id="PRU00169"/>
    </source>
</evidence>
<dbReference type="PROSITE" id="PS50894">
    <property type="entry name" value="HPT"/>
    <property type="match status" value="1"/>
</dbReference>
<keyword evidence="7" id="KW-1133">Transmembrane helix</keyword>
<comment type="catalytic activity">
    <reaction evidence="1">
        <text>ATP + protein L-histidine = ADP + protein N-phospho-L-histidine.</text>
        <dbReference type="EC" id="2.7.13.3"/>
    </reaction>
</comment>
<accession>A0A0J1GM56</accession>
<dbReference type="PATRIC" id="fig|754436.4.peg.2766"/>
<dbReference type="Gene3D" id="1.10.287.130">
    <property type="match status" value="1"/>
</dbReference>
<keyword evidence="7" id="KW-0812">Transmembrane</keyword>
<dbReference type="Gene3D" id="1.20.120.160">
    <property type="entry name" value="HPT domain"/>
    <property type="match status" value="1"/>
</dbReference>
<dbReference type="SUPFAM" id="SSF55874">
    <property type="entry name" value="ATPase domain of HSP90 chaperone/DNA topoisomerase II/histidine kinase"/>
    <property type="match status" value="1"/>
</dbReference>
<dbReference type="CDD" id="cd17546">
    <property type="entry name" value="REC_hyHK_CKI1_RcsC-like"/>
    <property type="match status" value="1"/>
</dbReference>
<evidence type="ECO:0000259" key="9">
    <source>
        <dbReference type="PROSITE" id="PS50110"/>
    </source>
</evidence>
<keyword evidence="4" id="KW-0902">Two-component regulatory system</keyword>
<dbReference type="InterPro" id="IPR004358">
    <property type="entry name" value="Sig_transdc_His_kin-like_C"/>
</dbReference>
<dbReference type="Gene3D" id="3.30.565.10">
    <property type="entry name" value="Histidine kinase-like ATPase, C-terminal domain"/>
    <property type="match status" value="1"/>
</dbReference>
<dbReference type="InterPro" id="IPR011006">
    <property type="entry name" value="CheY-like_superfamily"/>
</dbReference>
<keyword evidence="7" id="KW-0472">Membrane</keyword>
<organism evidence="11 12">
    <name type="scientific">Photobacterium aphoticum</name>
    <dbReference type="NCBI Taxonomy" id="754436"/>
    <lineage>
        <taxon>Bacteria</taxon>
        <taxon>Pseudomonadati</taxon>
        <taxon>Pseudomonadota</taxon>
        <taxon>Gammaproteobacteria</taxon>
        <taxon>Vibrionales</taxon>
        <taxon>Vibrionaceae</taxon>
        <taxon>Photobacterium</taxon>
    </lineage>
</organism>
<feature type="modified residue" description="4-aspartylphosphate" evidence="6">
    <location>
        <position position="914"/>
    </location>
</feature>
<dbReference type="SMART" id="SM00448">
    <property type="entry name" value="REC"/>
    <property type="match status" value="1"/>
</dbReference>
<dbReference type="CDD" id="cd16922">
    <property type="entry name" value="HATPase_EvgS-ArcB-TorS-like"/>
    <property type="match status" value="1"/>
</dbReference>
<feature type="transmembrane region" description="Helical" evidence="7">
    <location>
        <begin position="522"/>
        <end position="542"/>
    </location>
</feature>
<dbReference type="SUPFAM" id="SSF47384">
    <property type="entry name" value="Homodimeric domain of signal transducing histidine kinase"/>
    <property type="match status" value="1"/>
</dbReference>
<dbReference type="SMART" id="SM00387">
    <property type="entry name" value="HATPase_c"/>
    <property type="match status" value="1"/>
</dbReference>
<evidence type="ECO:0000313" key="12">
    <source>
        <dbReference type="Proteomes" id="UP000036426"/>
    </source>
</evidence>
<dbReference type="Gene3D" id="3.40.190.10">
    <property type="entry name" value="Periplasmic binding protein-like II"/>
    <property type="match status" value="4"/>
</dbReference>
<dbReference type="CDD" id="cd00088">
    <property type="entry name" value="HPT"/>
    <property type="match status" value="1"/>
</dbReference>
<keyword evidence="3 6" id="KW-0597">Phosphoprotein</keyword>
<dbReference type="Gene3D" id="3.40.50.2300">
    <property type="match status" value="1"/>
</dbReference>
<dbReference type="CDD" id="cd00082">
    <property type="entry name" value="HisKA"/>
    <property type="match status" value="1"/>
</dbReference>
<dbReference type="InterPro" id="IPR050956">
    <property type="entry name" value="2C_system_His_kinase"/>
</dbReference>
<dbReference type="SUPFAM" id="SSF53850">
    <property type="entry name" value="Periplasmic binding protein-like II"/>
    <property type="match status" value="2"/>
</dbReference>
<dbReference type="InterPro" id="IPR008207">
    <property type="entry name" value="Sig_transdc_His_kin_Hpt_dom"/>
</dbReference>
<evidence type="ECO:0000256" key="2">
    <source>
        <dbReference type="ARBA" id="ARBA00012438"/>
    </source>
</evidence>
<evidence type="ECO:0000256" key="3">
    <source>
        <dbReference type="ARBA" id="ARBA00022553"/>
    </source>
</evidence>
<protein>
    <recommendedName>
        <fullName evidence="2">histidine kinase</fullName>
        <ecNumber evidence="2">2.7.13.3</ecNumber>
    </recommendedName>
</protein>
<dbReference type="Pfam" id="PF00512">
    <property type="entry name" value="HisKA"/>
    <property type="match status" value="1"/>
</dbReference>
<gene>
    <name evidence="11" type="ORF">ABT58_13000</name>
</gene>
<dbReference type="InterPro" id="IPR001789">
    <property type="entry name" value="Sig_transdc_resp-reg_receiver"/>
</dbReference>
<dbReference type="EC" id="2.7.13.3" evidence="2"/>
<sequence length="1090" mass="122885">MAFEKIGFTLRLCFASKITVGHLLKRLLTFLFFLTVFPAFSADYLSEEEQAYLDKKPLFKFGVLKEAWLPYWGGDVPPFSGINHDYAVGLSNELGIKFTYTFYNTLTDMHQGVVDGEIDAIVGLGKTEQREKLFLLSDMIYESQRIIWLREKRLVNKSRSSLRWVCVKSSSYCDAIAARGYSSLSLVNTPEAAQEMIVQGLADATILNYTSLLSTLGKNIAAPGKVVFDRDIGAQDYRIIVAKDEPVLLSIFNKVIAAEKTGKTENPINSHNIYTLAEQANFNFVTGGNDDDNIVRYTVEEDVFPLSYRDEVDGSLKGYVHDLMKVLDSRTSLELVYVPTHGQDPMEMLRDGKVDILPYQHILDVDEDDPEFLISDKYSTLEFLHLRTNEPGDKRRLGILDRMGSFYNFVRTDGRFDSIKVYTRYDNLLTDLKHGEITDMLINKDLVNQTLLLHFDTDYEVIEPSKESRLKMDIGMFMRDESIIMHDLINKVIATLGPEELERIRSMHSRITVNYGFDKNEIIAMSSITLLGFLLILLPLVVSYQKVKKAKREALEAIALRNQFLAVVSHELRNPLAAMLGLMEILSKKITNDDSQLLLQNAINSADNLKHHVNNILDFSKIEAKQLRLDVRRCSLIDELSPMLRSYEANTNVKSLGFEVNWVPTPYVYAHIDALRLNQVVMNLLSNAVKFTDKGQITVNIMTTKTELRLVISDTGCGMTQEQLSSIYSPFVQADASIARRYGGTGLGMSIVQSLIQLMRGQIEVSSELGEGTTVRVSLPIKAEEVVIDGANNKVYTNHEQVAAWLTQWGIPLASESDADHWLTVDDDAVNLFPDLLHTRLLRLMDLGIASAAHVNSQRLSGHVLVADDDPINRLLIKRQLTELGVTATLVEDGQQALAELEQRGEDYALLLTDCHMPNMDGYELTKHVKNGQWQHMAVIGCTAEDSRIAVTKAELAGMDTVIFKPYTLEALYQVLIPHLQVTRHTDEKETTWIDDYLDSEREEVASVVVEAMTSDIMQLMQSPHEYKSIAHRVKGSAGVLGLQDLITYAIQLEQAEDEAEVAHHRQKLVNEMTKVVAQAEHWLQVNKAD</sequence>
<feature type="modified residue" description="Phosphohistidine" evidence="5">
    <location>
        <position position="1032"/>
    </location>
</feature>
<comment type="caution">
    <text evidence="11">The sequence shown here is derived from an EMBL/GenBank/DDBJ whole genome shotgun (WGS) entry which is preliminary data.</text>
</comment>
<dbReference type="AlphaFoldDB" id="A0A0J1GM56"/>
<dbReference type="PANTHER" id="PTHR43719:SF28">
    <property type="entry name" value="PEROXIDE STRESS-ACTIVATED HISTIDINE KINASE MAK1-RELATED"/>
    <property type="match status" value="1"/>
</dbReference>
<evidence type="ECO:0000256" key="5">
    <source>
        <dbReference type="PROSITE-ProRule" id="PRU00110"/>
    </source>
</evidence>
<evidence type="ECO:0000256" key="4">
    <source>
        <dbReference type="ARBA" id="ARBA00023012"/>
    </source>
</evidence>
<dbReference type="EMBL" id="LDOV01000022">
    <property type="protein sequence ID" value="KLV00554.1"/>
    <property type="molecule type" value="Genomic_DNA"/>
</dbReference>
<dbReference type="SUPFAM" id="SSF52172">
    <property type="entry name" value="CheY-like"/>
    <property type="match status" value="1"/>
</dbReference>
<dbReference type="Pfam" id="PF00497">
    <property type="entry name" value="SBP_bac_3"/>
    <property type="match status" value="1"/>
</dbReference>
<feature type="domain" description="Response regulatory" evidence="9">
    <location>
        <begin position="863"/>
        <end position="980"/>
    </location>
</feature>
<feature type="domain" description="HPt" evidence="10">
    <location>
        <begin position="986"/>
        <end position="1087"/>
    </location>
</feature>
<evidence type="ECO:0000313" key="11">
    <source>
        <dbReference type="EMBL" id="KLV00554.1"/>
    </source>
</evidence>
<dbReference type="Proteomes" id="UP000036426">
    <property type="component" value="Unassembled WGS sequence"/>
</dbReference>
<proteinExistence type="predicted"/>
<dbReference type="SUPFAM" id="SSF47226">
    <property type="entry name" value="Histidine-containing phosphotransfer domain, HPT domain"/>
    <property type="match status" value="1"/>
</dbReference>
<evidence type="ECO:0000259" key="10">
    <source>
        <dbReference type="PROSITE" id="PS50894"/>
    </source>
</evidence>
<dbReference type="InterPro" id="IPR036890">
    <property type="entry name" value="HATPase_C_sf"/>
</dbReference>
<dbReference type="SMART" id="SM00388">
    <property type="entry name" value="HisKA"/>
    <property type="match status" value="1"/>
</dbReference>
<dbReference type="InterPro" id="IPR036641">
    <property type="entry name" value="HPT_dom_sf"/>
</dbReference>
<evidence type="ECO:0000256" key="7">
    <source>
        <dbReference type="SAM" id="Phobius"/>
    </source>
</evidence>
<keyword evidence="12" id="KW-1185">Reference proteome</keyword>
<dbReference type="Pfam" id="PF00072">
    <property type="entry name" value="Response_reg"/>
    <property type="match status" value="1"/>
</dbReference>